<feature type="compositionally biased region" description="Basic and acidic residues" evidence="5">
    <location>
        <begin position="469"/>
        <end position="479"/>
    </location>
</feature>
<dbReference type="Proteomes" id="UP000007819">
    <property type="component" value="Chromosome A2"/>
</dbReference>
<dbReference type="GO" id="GO:0003727">
    <property type="term" value="F:single-stranded RNA binding"/>
    <property type="evidence" value="ECO:0007669"/>
    <property type="project" value="TreeGrafter"/>
</dbReference>
<dbReference type="SMART" id="SM00360">
    <property type="entry name" value="RRM"/>
    <property type="match status" value="1"/>
</dbReference>
<comment type="subcellular location">
    <subcellularLocation>
        <location evidence="1">Nucleus</location>
        <location evidence="1">Nucleoplasm</location>
    </subcellularLocation>
</comment>
<dbReference type="GeneID" id="100165846"/>
<evidence type="ECO:0000256" key="2">
    <source>
        <dbReference type="ARBA" id="ARBA00022884"/>
    </source>
</evidence>
<reference evidence="8" key="1">
    <citation type="submission" date="2010-06" db="EMBL/GenBank/DDBJ databases">
        <authorList>
            <person name="Jiang H."/>
            <person name="Abraham K."/>
            <person name="Ali S."/>
            <person name="Alsbrooks S.L."/>
            <person name="Anim B.N."/>
            <person name="Anosike U.S."/>
            <person name="Attaway T."/>
            <person name="Bandaranaike D.P."/>
            <person name="Battles P.K."/>
            <person name="Bell S.N."/>
            <person name="Bell A.V."/>
            <person name="Beltran B."/>
            <person name="Bickham C."/>
            <person name="Bustamante Y."/>
            <person name="Caleb T."/>
            <person name="Canada A."/>
            <person name="Cardenas V."/>
            <person name="Carter K."/>
            <person name="Chacko J."/>
            <person name="Chandrabose M.N."/>
            <person name="Chavez D."/>
            <person name="Chavez A."/>
            <person name="Chen L."/>
            <person name="Chu H.-S."/>
            <person name="Claassen K.J."/>
            <person name="Cockrell R."/>
            <person name="Collins M."/>
            <person name="Cooper J.A."/>
            <person name="Cree A."/>
            <person name="Curry S.M."/>
            <person name="Da Y."/>
            <person name="Dao M.D."/>
            <person name="Das B."/>
            <person name="Davila M.-L."/>
            <person name="Davy-Carroll L."/>
            <person name="Denson S."/>
            <person name="Dinh H."/>
            <person name="Ebong V.E."/>
            <person name="Edwards J.R."/>
            <person name="Egan A."/>
            <person name="El-Daye J."/>
            <person name="Escobedo L."/>
            <person name="Fernandez S."/>
            <person name="Fernando P.R."/>
            <person name="Flagg N."/>
            <person name="Forbes L.D."/>
            <person name="Fowler R.G."/>
            <person name="Fu Q."/>
            <person name="Gabisi R.A."/>
            <person name="Ganer J."/>
            <person name="Garbino Pronczuk A."/>
            <person name="Garcia R.M."/>
            <person name="Garner T."/>
            <person name="Garrett T.E."/>
            <person name="Gonzalez D.A."/>
            <person name="Hamid H."/>
            <person name="Hawkins E.S."/>
            <person name="Hirani K."/>
            <person name="Hogues M.E."/>
            <person name="Hollins B."/>
            <person name="Hsiao C.-H."/>
            <person name="Jabil R."/>
            <person name="James M.L."/>
            <person name="Jhangiani S.N."/>
            <person name="Johnson B."/>
            <person name="Johnson Q."/>
            <person name="Joshi V."/>
            <person name="Kalu J.B."/>
            <person name="Kam C."/>
            <person name="Kashfia A."/>
            <person name="Keebler J."/>
            <person name="Kisamo H."/>
            <person name="Kovar C.L."/>
            <person name="Lago L.A."/>
            <person name="Lai C.-Y."/>
            <person name="Laidlaw J."/>
            <person name="Lara F."/>
            <person name="Le T.-K."/>
            <person name="Lee S.L."/>
            <person name="Legall F.H."/>
            <person name="Lemon S.J."/>
            <person name="Lewis L.R."/>
            <person name="Li B."/>
            <person name="Liu Y."/>
            <person name="Liu Y.-S."/>
            <person name="Lopez J."/>
            <person name="Lozado R.J."/>
            <person name="Lu J."/>
            <person name="Madu R.C."/>
            <person name="Maheshwari M."/>
            <person name="Maheshwari R."/>
            <person name="Malloy K."/>
            <person name="Martinez E."/>
            <person name="Mathew T."/>
            <person name="Mercado I.C."/>
            <person name="Mercado C."/>
            <person name="Meyer B."/>
            <person name="Montgomery K."/>
            <person name="Morgan M.B."/>
            <person name="Munidasa M."/>
            <person name="Nazareth L.V."/>
            <person name="Nelson J."/>
            <person name="Ng B.M."/>
            <person name="Nguyen N.B."/>
            <person name="Nguyen P.Q."/>
            <person name="Nguyen T."/>
            <person name="Obregon M."/>
            <person name="Okwuonu G.O."/>
            <person name="Onwere C.G."/>
            <person name="Orozco G."/>
            <person name="Parra A."/>
            <person name="Patel S."/>
            <person name="Patil S."/>
            <person name="Perez A."/>
            <person name="Perez Y."/>
            <person name="Pham C."/>
            <person name="Primus E.L."/>
            <person name="Pu L.-L."/>
            <person name="Puazo M."/>
            <person name="Qin X."/>
            <person name="Quiroz J.B."/>
            <person name="Reese J."/>
            <person name="Richards S."/>
            <person name="Rives C.M."/>
            <person name="Robberts R."/>
            <person name="Ruiz S.J."/>
            <person name="Ruiz M.J."/>
            <person name="Santibanez J."/>
            <person name="Schneider B.W."/>
            <person name="Sisson I."/>
            <person name="Smith M."/>
            <person name="Sodergren E."/>
            <person name="Song X.-Z."/>
            <person name="Song B.B."/>
            <person name="Summersgill H."/>
            <person name="Thelus R."/>
            <person name="Thornton R.D."/>
            <person name="Trejos Z.Y."/>
            <person name="Usmani K."/>
            <person name="Vattathil S."/>
            <person name="Villasana D."/>
            <person name="Walker D.L."/>
            <person name="Wang S."/>
            <person name="Wang K."/>
            <person name="White C.S."/>
            <person name="Williams A.C."/>
            <person name="Williamson J."/>
            <person name="Wilson K."/>
            <person name="Woghiren I.O."/>
            <person name="Woodworth J.R."/>
            <person name="Worley K.C."/>
            <person name="Wright R.A."/>
            <person name="Wu W."/>
            <person name="Young L."/>
            <person name="Zhang L."/>
            <person name="Zhang J."/>
            <person name="Zhu Y."/>
            <person name="Muzny D.M."/>
            <person name="Weinstock G."/>
            <person name="Gibbs R.A."/>
        </authorList>
    </citation>
    <scope>NUCLEOTIDE SEQUENCE [LARGE SCALE GENOMIC DNA]</scope>
    <source>
        <strain evidence="8">LSR1</strain>
    </source>
</reference>
<evidence type="ECO:0000313" key="7">
    <source>
        <dbReference type="EnsemblMetazoa" id="XP_001951578.2"/>
    </source>
</evidence>
<sequence length="479" mass="57022">MDSADEFTNDDEIEKRVRTLWVGNLHPKVSSRDIAELFYQVGPIEYVDFAFDGHEIRENFALVVFKYSSSVEDSIKLFQGTELYELPIITKNYSKHFEDPVFNDQLDYFKQLIKVERNCQTNNSPTESKWINQSLDEKNIIPDTLPEPPMHEVYKNQDNYDRRSDNVTRCRSKDNSTKYRHNAPHTKHHNSANSGEHYPTDKSHHSHKHYKKSEHNSSSGSMEVFNYDQNSHHNQNTDRRHHDNVKTSFNRKERTYHNQEPLFAHEKNGAKDNMLVRDLRDTMLRKRSRLDSNFHIDANANAGCTSLLDLRDTMYGHKSNRYEDQGQQYYESDSNNRWSEQNQNTHGSSSFLNRESRKNNFNSKRYSESNTKHQNHYADRSYNQDKSHNDFQDYDSEFPNNYNDSYRREKNRPINHKYNNPQNIESSSRQHNSYHPYKRNNEGQDRKDYKNLYNEQSSQNRGRSYNRGGSDRSRHSYYS</sequence>
<evidence type="ECO:0000256" key="5">
    <source>
        <dbReference type="SAM" id="MobiDB-lite"/>
    </source>
</evidence>
<feature type="compositionally biased region" description="Polar residues" evidence="5">
    <location>
        <begin position="417"/>
        <end position="433"/>
    </location>
</feature>
<dbReference type="PANTHER" id="PTHR13798">
    <property type="entry name" value="RNA BINDING MOTIF RBM PROTEIN -RELATED"/>
    <property type="match status" value="1"/>
</dbReference>
<dbReference type="KEGG" id="api:100165846"/>
<reference evidence="7" key="2">
    <citation type="submission" date="2022-06" db="UniProtKB">
        <authorList>
            <consortium name="EnsemblMetazoa"/>
        </authorList>
    </citation>
    <scope>IDENTIFICATION</scope>
</reference>
<protein>
    <recommendedName>
        <fullName evidence="6">RRM domain-containing protein</fullName>
    </recommendedName>
</protein>
<feature type="compositionally biased region" description="Polar residues" evidence="5">
    <location>
        <begin position="329"/>
        <end position="364"/>
    </location>
</feature>
<dbReference type="InterPro" id="IPR000504">
    <property type="entry name" value="RRM_dom"/>
</dbReference>
<dbReference type="Gene3D" id="3.30.70.330">
    <property type="match status" value="1"/>
</dbReference>
<dbReference type="InterPro" id="IPR012677">
    <property type="entry name" value="Nucleotide-bd_a/b_plait_sf"/>
</dbReference>
<keyword evidence="2 4" id="KW-0694">RNA-binding</keyword>
<feature type="compositionally biased region" description="Basic and acidic residues" evidence="5">
    <location>
        <begin position="149"/>
        <end position="177"/>
    </location>
</feature>
<feature type="domain" description="RRM" evidence="6">
    <location>
        <begin position="18"/>
        <end position="96"/>
    </location>
</feature>
<dbReference type="GO" id="GO:0000381">
    <property type="term" value="P:regulation of alternative mRNA splicing, via spliceosome"/>
    <property type="evidence" value="ECO:0007669"/>
    <property type="project" value="TreeGrafter"/>
</dbReference>
<dbReference type="RefSeq" id="XP_001951578.2">
    <property type="nucleotide sequence ID" value="XM_001951543.4"/>
</dbReference>
<evidence type="ECO:0000259" key="6">
    <source>
        <dbReference type="PROSITE" id="PS50102"/>
    </source>
</evidence>
<dbReference type="PANTHER" id="PTHR13798:SF11">
    <property type="entry name" value="RNA-BINDING PROTEIN 7-RELATED"/>
    <property type="match status" value="1"/>
</dbReference>
<feature type="compositionally biased region" description="Basic and acidic residues" evidence="5">
    <location>
        <begin position="365"/>
        <end position="391"/>
    </location>
</feature>
<dbReference type="InterPro" id="IPR035979">
    <property type="entry name" value="RBD_domain_sf"/>
</dbReference>
<keyword evidence="8" id="KW-1185">Reference proteome</keyword>
<dbReference type="Pfam" id="PF00076">
    <property type="entry name" value="RRM_1"/>
    <property type="match status" value="1"/>
</dbReference>
<dbReference type="EnsemblMetazoa" id="XM_001951543.5">
    <property type="protein sequence ID" value="XP_001951578.2"/>
    <property type="gene ID" value="LOC100165846"/>
</dbReference>
<evidence type="ECO:0000313" key="8">
    <source>
        <dbReference type="Proteomes" id="UP000007819"/>
    </source>
</evidence>
<evidence type="ECO:0000256" key="1">
    <source>
        <dbReference type="ARBA" id="ARBA00004642"/>
    </source>
</evidence>
<dbReference type="InterPro" id="IPR052285">
    <property type="entry name" value="NEXT_complex_subunit"/>
</dbReference>
<feature type="region of interest" description="Disordered" evidence="5">
    <location>
        <begin position="329"/>
        <end position="479"/>
    </location>
</feature>
<feature type="region of interest" description="Disordered" evidence="5">
    <location>
        <begin position="140"/>
        <end position="242"/>
    </location>
</feature>
<organism evidence="7 8">
    <name type="scientific">Acyrthosiphon pisum</name>
    <name type="common">Pea aphid</name>
    <dbReference type="NCBI Taxonomy" id="7029"/>
    <lineage>
        <taxon>Eukaryota</taxon>
        <taxon>Metazoa</taxon>
        <taxon>Ecdysozoa</taxon>
        <taxon>Arthropoda</taxon>
        <taxon>Hexapoda</taxon>
        <taxon>Insecta</taxon>
        <taxon>Pterygota</taxon>
        <taxon>Neoptera</taxon>
        <taxon>Paraneoptera</taxon>
        <taxon>Hemiptera</taxon>
        <taxon>Sternorrhyncha</taxon>
        <taxon>Aphidomorpha</taxon>
        <taxon>Aphidoidea</taxon>
        <taxon>Aphididae</taxon>
        <taxon>Macrosiphini</taxon>
        <taxon>Acyrthosiphon</taxon>
    </lineage>
</organism>
<dbReference type="PROSITE" id="PS50102">
    <property type="entry name" value="RRM"/>
    <property type="match status" value="1"/>
</dbReference>
<evidence type="ECO:0000256" key="3">
    <source>
        <dbReference type="ARBA" id="ARBA00023242"/>
    </source>
</evidence>
<dbReference type="OrthoDB" id="407442at2759"/>
<evidence type="ECO:0000256" key="4">
    <source>
        <dbReference type="PROSITE-ProRule" id="PRU00176"/>
    </source>
</evidence>
<feature type="compositionally biased region" description="Basic and acidic residues" evidence="5">
    <location>
        <begin position="439"/>
        <end position="450"/>
    </location>
</feature>
<dbReference type="GO" id="GO:0005654">
    <property type="term" value="C:nucleoplasm"/>
    <property type="evidence" value="ECO:0007669"/>
    <property type="project" value="UniProtKB-SubCell"/>
</dbReference>
<accession>A0A8R1W301</accession>
<proteinExistence type="predicted"/>
<dbReference type="SUPFAM" id="SSF54928">
    <property type="entry name" value="RNA-binding domain, RBD"/>
    <property type="match status" value="1"/>
</dbReference>
<dbReference type="AlphaFoldDB" id="A0A8R1W301"/>
<name>A0A8R1W301_ACYPI</name>
<keyword evidence="3" id="KW-0539">Nucleus</keyword>
<feature type="compositionally biased region" description="Basic residues" evidence="5">
    <location>
        <begin position="178"/>
        <end position="190"/>
    </location>
</feature>
<feature type="compositionally biased region" description="Polar residues" evidence="5">
    <location>
        <begin position="453"/>
        <end position="463"/>
    </location>
</feature>